<feature type="chain" id="PRO_5037354072" evidence="1">
    <location>
        <begin position="21"/>
        <end position="152"/>
    </location>
</feature>
<feature type="signal peptide" evidence="1">
    <location>
        <begin position="1"/>
        <end position="20"/>
    </location>
</feature>
<gene>
    <name evidence="2" type="ORF">HC757_14880</name>
</gene>
<accession>A0A972JNS1</accession>
<protein>
    <submittedName>
        <fullName evidence="2">Copper chaperone PCu(A)C</fullName>
    </submittedName>
</protein>
<comment type="caution">
    <text evidence="2">The sequence shown here is derived from an EMBL/GenBank/DDBJ whole genome shotgun (WGS) entry which is preliminary data.</text>
</comment>
<evidence type="ECO:0000313" key="3">
    <source>
        <dbReference type="Proteomes" id="UP000737113"/>
    </source>
</evidence>
<dbReference type="SUPFAM" id="SSF110087">
    <property type="entry name" value="DR1885-like metal-binding protein"/>
    <property type="match status" value="1"/>
</dbReference>
<proteinExistence type="predicted"/>
<reference evidence="2" key="1">
    <citation type="submission" date="2020-04" db="EMBL/GenBank/DDBJ databases">
        <title>Description of Shewanella salipaludis sp. nov., isolated from a salt marsh.</title>
        <authorList>
            <person name="Park S."/>
            <person name="Yoon J.-H."/>
        </authorList>
    </citation>
    <scope>NUCLEOTIDE SEQUENCE</scope>
    <source>
        <strain evidence="2">SHSM-M6</strain>
    </source>
</reference>
<name>A0A972JNS1_9GAMM</name>
<dbReference type="PANTHER" id="PTHR36302:SF1">
    <property type="entry name" value="COPPER CHAPERONE PCU(A)C"/>
    <property type="match status" value="1"/>
</dbReference>
<dbReference type="AlphaFoldDB" id="A0A972JNS1"/>
<dbReference type="Pfam" id="PF04314">
    <property type="entry name" value="PCuAC"/>
    <property type="match status" value="1"/>
</dbReference>
<evidence type="ECO:0000256" key="1">
    <source>
        <dbReference type="SAM" id="SignalP"/>
    </source>
</evidence>
<dbReference type="RefSeq" id="WP_169565167.1">
    <property type="nucleotide sequence ID" value="NZ_JAAXYH010000012.1"/>
</dbReference>
<keyword evidence="1" id="KW-0732">Signal</keyword>
<keyword evidence="3" id="KW-1185">Reference proteome</keyword>
<dbReference type="InterPro" id="IPR036182">
    <property type="entry name" value="PCuAC_sf"/>
</dbReference>
<dbReference type="EMBL" id="JAAXYH010000012">
    <property type="protein sequence ID" value="NMH66441.1"/>
    <property type="molecule type" value="Genomic_DNA"/>
</dbReference>
<evidence type="ECO:0000313" key="2">
    <source>
        <dbReference type="EMBL" id="NMH66441.1"/>
    </source>
</evidence>
<dbReference type="Gene3D" id="2.60.40.1890">
    <property type="entry name" value="PCu(A)C copper chaperone"/>
    <property type="match status" value="1"/>
</dbReference>
<organism evidence="2 3">
    <name type="scientific">Shewanella salipaludis</name>
    <dbReference type="NCBI Taxonomy" id="2723052"/>
    <lineage>
        <taxon>Bacteria</taxon>
        <taxon>Pseudomonadati</taxon>
        <taxon>Pseudomonadota</taxon>
        <taxon>Gammaproteobacteria</taxon>
        <taxon>Alteromonadales</taxon>
        <taxon>Shewanellaceae</taxon>
        <taxon>Shewanella</taxon>
    </lineage>
</organism>
<dbReference type="InterPro" id="IPR007410">
    <property type="entry name" value="LpqE-like"/>
</dbReference>
<dbReference type="InterPro" id="IPR058248">
    <property type="entry name" value="Lxx211020-like"/>
</dbReference>
<dbReference type="Proteomes" id="UP000737113">
    <property type="component" value="Unassembled WGS sequence"/>
</dbReference>
<dbReference type="PANTHER" id="PTHR36302">
    <property type="entry name" value="BLR7088 PROTEIN"/>
    <property type="match status" value="1"/>
</dbReference>
<sequence length="152" mass="16492">MRFRLLGLGLLCLSSLGVNASELMVHNAWIRAMPPSSRVVPVYLTLHNPGNTELILTGIRSPRGRIALHQSMMHNDMMRMQPVAQISIPAHAVVKLAPAGLHGMMSNFSSGVPAEGDTVPLTLILAQGEPLKVTAEVLNLGEQAEHDMHQQH</sequence>